<dbReference type="STRING" id="84022.CACET_c12490"/>
<evidence type="ECO:0000313" key="2">
    <source>
        <dbReference type="Proteomes" id="UP000035704"/>
    </source>
</evidence>
<keyword evidence="2" id="KW-1185">Reference proteome</keyword>
<name>A0A0G3WBA9_9CLOT</name>
<evidence type="ECO:0000313" key="1">
    <source>
        <dbReference type="EMBL" id="AKL94714.1"/>
    </source>
</evidence>
<gene>
    <name evidence="1" type="ORF">CACET_c12490</name>
</gene>
<sequence>MEQIYRIKYLKKFEGKSLRKIANITGHDFETVKKYVEQDNFNIEIRPKQIRSGKLSPYRDLVIKWLTDDIRAPHKQRHTAKRVYIILQYRFIVLT</sequence>
<accession>A0A0G3WBA9</accession>
<organism evidence="1 2">
    <name type="scientific">Clostridium aceticum</name>
    <dbReference type="NCBI Taxonomy" id="84022"/>
    <lineage>
        <taxon>Bacteria</taxon>
        <taxon>Bacillati</taxon>
        <taxon>Bacillota</taxon>
        <taxon>Clostridia</taxon>
        <taxon>Eubacteriales</taxon>
        <taxon>Clostridiaceae</taxon>
        <taxon>Clostridium</taxon>
    </lineage>
</organism>
<proteinExistence type="predicted"/>
<dbReference type="RefSeq" id="WP_144414729.1">
    <property type="nucleotide sequence ID" value="NZ_CP009687.1"/>
</dbReference>
<dbReference type="Proteomes" id="UP000035704">
    <property type="component" value="Chromosome"/>
</dbReference>
<dbReference type="OrthoDB" id="3193769at2"/>
<dbReference type="AlphaFoldDB" id="A0A0G3WBA9"/>
<protein>
    <submittedName>
        <fullName evidence="1">Uncharacterized protein</fullName>
    </submittedName>
</protein>
<dbReference type="KEGG" id="cace:CACET_c12490"/>
<reference evidence="1 2" key="1">
    <citation type="submission" date="2014-10" db="EMBL/GenBank/DDBJ databases">
        <title>Genome sequence of Clostridium aceticum DSM 1496.</title>
        <authorList>
            <person name="Poehlein A."/>
            <person name="Schiel-Bengelsdorf B."/>
            <person name="Gottschalk G."/>
            <person name="Duerre P."/>
            <person name="Daniel R."/>
        </authorList>
    </citation>
    <scope>NUCLEOTIDE SEQUENCE [LARGE SCALE GENOMIC DNA]</scope>
    <source>
        <strain evidence="1 2">DSM 1496</strain>
    </source>
</reference>
<dbReference type="PATRIC" id="fig|84022.6.peg.1235"/>
<dbReference type="EMBL" id="CP009687">
    <property type="protein sequence ID" value="AKL94714.1"/>
    <property type="molecule type" value="Genomic_DNA"/>
</dbReference>